<evidence type="ECO:0000313" key="1">
    <source>
        <dbReference type="EMBL" id="MPN23065.1"/>
    </source>
</evidence>
<organism evidence="1">
    <name type="scientific">bioreactor metagenome</name>
    <dbReference type="NCBI Taxonomy" id="1076179"/>
    <lineage>
        <taxon>unclassified sequences</taxon>
        <taxon>metagenomes</taxon>
        <taxon>ecological metagenomes</taxon>
    </lineage>
</organism>
<dbReference type="AntiFam" id="ANF00149">
    <property type="entry name" value="Shadow ORF (opposite cshA)"/>
</dbReference>
<protein>
    <submittedName>
        <fullName evidence="1">Uncharacterized protein</fullName>
    </submittedName>
</protein>
<accession>A0A645G8V0</accession>
<sequence length="118" mass="13448">MRQTSHDLFNIVNKTHVQHAIGFIQNKNSQIGKINKALINQVNQTSRCGNQNIGTTCQLLSLRILRNAAKYDGTFKRQLSAVGNKTFVYLQRQLAGWREYQRTHFSLGLGNFDCVQPL</sequence>
<comment type="caution">
    <text evidence="1">The sequence shown here is derived from an EMBL/GenBank/DDBJ whole genome shotgun (WGS) entry which is preliminary data.</text>
</comment>
<dbReference type="EMBL" id="VSSQ01071463">
    <property type="protein sequence ID" value="MPN23065.1"/>
    <property type="molecule type" value="Genomic_DNA"/>
</dbReference>
<name>A0A645G8V0_9ZZZZ</name>
<dbReference type="AlphaFoldDB" id="A0A645G8V0"/>
<gene>
    <name evidence="1" type="ORF">SDC9_170450</name>
</gene>
<proteinExistence type="predicted"/>
<reference evidence="1" key="1">
    <citation type="submission" date="2019-08" db="EMBL/GenBank/DDBJ databases">
        <authorList>
            <person name="Kucharzyk K."/>
            <person name="Murdoch R.W."/>
            <person name="Higgins S."/>
            <person name="Loffler F."/>
        </authorList>
    </citation>
    <scope>NUCLEOTIDE SEQUENCE</scope>
</reference>